<sequence>MAIDRRVLEAARDVGGREGVAPAALVAVALVETRGVPFVEVKGADEPLIRFEGHYFDRLLPDALRAKARAAGLSHPRAGRIANPPGQSGRWALYEAARALDAEAAAASVSWGLCQVMGLHGKTLGFGSAAELAEAARASIHGQMSIGARFLAHGHLGARLMEGDVKGFARRYNGPAYGKNRYDEKIAAALKRAKNALAQAGDDLSIGDEGDAVLRLQMALRNVGSPIVLDGIFGPRTHEALTVWQTAAGLAPSGIADEATRLRLRL</sequence>
<name>A0A1W2BG45_9HYPH</name>
<dbReference type="InterPro" id="IPR036366">
    <property type="entry name" value="PGBDSf"/>
</dbReference>
<gene>
    <name evidence="3" type="ORF">SAMN06297251_106112</name>
</gene>
<evidence type="ECO:0000259" key="1">
    <source>
        <dbReference type="Pfam" id="PF01471"/>
    </source>
</evidence>
<evidence type="ECO:0000313" key="4">
    <source>
        <dbReference type="Proteomes" id="UP000192656"/>
    </source>
</evidence>
<feature type="domain" description="N-acetylmuramidase" evidence="2">
    <location>
        <begin position="22"/>
        <end position="193"/>
    </location>
</feature>
<dbReference type="Gene3D" id="1.10.101.10">
    <property type="entry name" value="PGBD-like superfamily/PGBD"/>
    <property type="match status" value="1"/>
</dbReference>
<dbReference type="STRING" id="937218.SAMN06297251_106112"/>
<organism evidence="3 4">
    <name type="scientific">Fulvimarina manganoxydans</name>
    <dbReference type="NCBI Taxonomy" id="937218"/>
    <lineage>
        <taxon>Bacteria</taxon>
        <taxon>Pseudomonadati</taxon>
        <taxon>Pseudomonadota</taxon>
        <taxon>Alphaproteobacteria</taxon>
        <taxon>Hyphomicrobiales</taxon>
        <taxon>Aurantimonadaceae</taxon>
        <taxon>Fulvimarina</taxon>
    </lineage>
</organism>
<dbReference type="OrthoDB" id="3078754at2"/>
<feature type="domain" description="Peptidoglycan binding-like" evidence="1">
    <location>
        <begin position="210"/>
        <end position="261"/>
    </location>
</feature>
<dbReference type="RefSeq" id="WP_084409764.1">
    <property type="nucleotide sequence ID" value="NZ_FWXR01000006.1"/>
</dbReference>
<dbReference type="Pfam" id="PF01471">
    <property type="entry name" value="PG_binding_1"/>
    <property type="match status" value="1"/>
</dbReference>
<dbReference type="Proteomes" id="UP000192656">
    <property type="component" value="Unassembled WGS sequence"/>
</dbReference>
<evidence type="ECO:0000259" key="2">
    <source>
        <dbReference type="Pfam" id="PF11860"/>
    </source>
</evidence>
<evidence type="ECO:0000313" key="3">
    <source>
        <dbReference type="EMBL" id="SMC71398.1"/>
    </source>
</evidence>
<protein>
    <submittedName>
        <fullName evidence="3">Putative peptidoglycan binding domain-containing protein</fullName>
    </submittedName>
</protein>
<proteinExistence type="predicted"/>
<keyword evidence="4" id="KW-1185">Reference proteome</keyword>
<dbReference type="EMBL" id="FWXR01000006">
    <property type="protein sequence ID" value="SMC71398.1"/>
    <property type="molecule type" value="Genomic_DNA"/>
</dbReference>
<reference evidence="3 4" key="1">
    <citation type="submission" date="2017-04" db="EMBL/GenBank/DDBJ databases">
        <authorList>
            <person name="Afonso C.L."/>
            <person name="Miller P.J."/>
            <person name="Scott M.A."/>
            <person name="Spackman E."/>
            <person name="Goraichik I."/>
            <person name="Dimitrov K.M."/>
            <person name="Suarez D.L."/>
            <person name="Swayne D.E."/>
        </authorList>
    </citation>
    <scope>NUCLEOTIDE SEQUENCE [LARGE SCALE GENOMIC DNA]</scope>
    <source>
        <strain evidence="3 4">CGMCC 1.10972</strain>
    </source>
</reference>
<dbReference type="SUPFAM" id="SSF47090">
    <property type="entry name" value="PGBD-like"/>
    <property type="match status" value="1"/>
</dbReference>
<dbReference type="AlphaFoldDB" id="A0A1W2BG45"/>
<dbReference type="InterPro" id="IPR036365">
    <property type="entry name" value="PGBD-like_sf"/>
</dbReference>
<accession>A0A1W2BG45</accession>
<dbReference type="InterPro" id="IPR002477">
    <property type="entry name" value="Peptidoglycan-bd-like"/>
</dbReference>
<dbReference type="Pfam" id="PF11860">
    <property type="entry name" value="Muramidase"/>
    <property type="match status" value="1"/>
</dbReference>
<dbReference type="InterPro" id="IPR024408">
    <property type="entry name" value="Muramidase"/>
</dbReference>